<evidence type="ECO:0000313" key="5">
    <source>
        <dbReference type="Proteomes" id="UP000234950"/>
    </source>
</evidence>
<comment type="caution">
    <text evidence="3">Lacks conserved residue(s) required for the propagation of feature annotation.</text>
</comment>
<proteinExistence type="inferred from homology"/>
<dbReference type="GO" id="GO:0016783">
    <property type="term" value="F:sulfurtransferase activity"/>
    <property type="evidence" value="ECO:0007669"/>
    <property type="project" value="InterPro"/>
</dbReference>
<sequence>MLSEITTSQSVVKYNGRTFTKEKDDIAVESALTIILDGEEFATVVCTPSELTELVVGFLASEGVIRVFQDIQSIQIDEDQGFAYVDLVNKQSIRKDFHSKRFIGSCCGKGRQFYFHNDVRTAKTIMTKLTITPEQCQHLMKQLQESSAYFQQTGGVHNAALCTKSGMMIIRTDIGRHNALDKLFGYCLIHRISLKDKIIAFSGRISSEILLKAAKIGVGIILSKSAPTNLALNLAEELGITAVGFIRGRGFNIYTHQDRITI</sequence>
<evidence type="ECO:0000256" key="2">
    <source>
        <dbReference type="ARBA" id="ARBA00023150"/>
    </source>
</evidence>
<dbReference type="SUPFAM" id="SSF53927">
    <property type="entry name" value="Cytidine deaminase-like"/>
    <property type="match status" value="1"/>
</dbReference>
<dbReference type="AlphaFoldDB" id="A0A2N5HVR3"/>
<dbReference type="HAMAP" id="MF_00187">
    <property type="entry name" value="FdhD"/>
    <property type="match status" value="1"/>
</dbReference>
<comment type="function">
    <text evidence="3">Required for formate dehydrogenase (FDH) activity. Acts as a sulfur carrier protein that transfers sulfur from IscS to the molybdenum cofactor prior to its insertion into FDH.</text>
</comment>
<feature type="active site" description="Cysteine persulfide intermediate" evidence="3">
    <location>
        <position position="107"/>
    </location>
</feature>
<dbReference type="GO" id="GO:0006777">
    <property type="term" value="P:Mo-molybdopterin cofactor biosynthetic process"/>
    <property type="evidence" value="ECO:0007669"/>
    <property type="project" value="UniProtKB-UniRule"/>
</dbReference>
<organism evidence="4 5">
    <name type="scientific">Neobacillus cucumis</name>
    <dbReference type="NCBI Taxonomy" id="1740721"/>
    <lineage>
        <taxon>Bacteria</taxon>
        <taxon>Bacillati</taxon>
        <taxon>Bacillota</taxon>
        <taxon>Bacilli</taxon>
        <taxon>Bacillales</taxon>
        <taxon>Bacillaceae</taxon>
        <taxon>Neobacillus</taxon>
    </lineage>
</organism>
<dbReference type="EMBL" id="PGVE01000012">
    <property type="protein sequence ID" value="PLS09602.1"/>
    <property type="molecule type" value="Genomic_DNA"/>
</dbReference>
<dbReference type="GO" id="GO:0005737">
    <property type="term" value="C:cytoplasm"/>
    <property type="evidence" value="ECO:0007669"/>
    <property type="project" value="UniProtKB-SubCell"/>
</dbReference>
<dbReference type="PANTHER" id="PTHR30592">
    <property type="entry name" value="FORMATE DEHYDROGENASE"/>
    <property type="match status" value="1"/>
</dbReference>
<comment type="subcellular location">
    <subcellularLocation>
        <location evidence="3">Cytoplasm</location>
    </subcellularLocation>
</comment>
<evidence type="ECO:0000256" key="3">
    <source>
        <dbReference type="HAMAP-Rule" id="MF_00187"/>
    </source>
</evidence>
<reference evidence="4 5" key="1">
    <citation type="submission" date="2017-11" db="EMBL/GenBank/DDBJ databases">
        <title>Comparitive Functional Genomics of Dry Heat Resistant strains isolated from the Viking Spacecraft.</title>
        <authorList>
            <person name="Seuylemezian A."/>
            <person name="Cooper K."/>
            <person name="Vaishampayan P."/>
        </authorList>
    </citation>
    <scope>NUCLEOTIDE SEQUENCE [LARGE SCALE GENOMIC DNA]</scope>
    <source>
        <strain evidence="4 5">V32-6</strain>
    </source>
</reference>
<comment type="caution">
    <text evidence="4">The sequence shown here is derived from an EMBL/GenBank/DDBJ whole genome shotgun (WGS) entry which is preliminary data.</text>
</comment>
<evidence type="ECO:0000256" key="1">
    <source>
        <dbReference type="ARBA" id="ARBA00022490"/>
    </source>
</evidence>
<dbReference type="InterPro" id="IPR016193">
    <property type="entry name" value="Cytidine_deaminase-like"/>
</dbReference>
<dbReference type="PIRSF" id="PIRSF015626">
    <property type="entry name" value="FdhD"/>
    <property type="match status" value="1"/>
</dbReference>
<gene>
    <name evidence="3" type="primary">fdhD</name>
    <name evidence="4" type="ORF">CVD27_01845</name>
</gene>
<dbReference type="PANTHER" id="PTHR30592:SF1">
    <property type="entry name" value="SULFUR CARRIER PROTEIN FDHD"/>
    <property type="match status" value="1"/>
</dbReference>
<dbReference type="Pfam" id="PF02634">
    <property type="entry name" value="FdhD-NarQ"/>
    <property type="match status" value="1"/>
</dbReference>
<accession>A0A2N5HVR3</accession>
<comment type="similarity">
    <text evidence="3">Belongs to the FdhD family.</text>
</comment>
<dbReference type="GO" id="GO:0097163">
    <property type="term" value="F:sulfur carrier activity"/>
    <property type="evidence" value="ECO:0007669"/>
    <property type="project" value="UniProtKB-UniRule"/>
</dbReference>
<dbReference type="RefSeq" id="WP_101646185.1">
    <property type="nucleotide sequence ID" value="NZ_PGVE01000012.1"/>
</dbReference>
<protein>
    <recommendedName>
        <fullName evidence="3">Sulfur carrier protein FdhD</fullName>
    </recommendedName>
</protein>
<dbReference type="OrthoDB" id="9782042at2"/>
<dbReference type="Gene3D" id="3.10.20.10">
    <property type="match status" value="1"/>
</dbReference>
<dbReference type="Gene3D" id="3.40.140.10">
    <property type="entry name" value="Cytidine Deaminase, domain 2"/>
    <property type="match status" value="1"/>
</dbReference>
<keyword evidence="1 3" id="KW-0963">Cytoplasm</keyword>
<dbReference type="NCBIfam" id="TIGR00129">
    <property type="entry name" value="fdhD_narQ"/>
    <property type="match status" value="1"/>
</dbReference>
<name>A0A2N5HVR3_9BACI</name>
<keyword evidence="2 3" id="KW-0501">Molybdenum cofactor biosynthesis</keyword>
<dbReference type="InterPro" id="IPR003786">
    <property type="entry name" value="FdhD"/>
</dbReference>
<keyword evidence="5" id="KW-1185">Reference proteome</keyword>
<dbReference type="Proteomes" id="UP000234950">
    <property type="component" value="Unassembled WGS sequence"/>
</dbReference>
<evidence type="ECO:0000313" key="4">
    <source>
        <dbReference type="EMBL" id="PLS09602.1"/>
    </source>
</evidence>